<protein>
    <submittedName>
        <fullName evidence="1">YjfB family protein</fullName>
    </submittedName>
</protein>
<comment type="caution">
    <text evidence="1">The sequence shown here is derived from an EMBL/GenBank/DDBJ whole genome shotgun (WGS) entry which is preliminary data.</text>
</comment>
<evidence type="ECO:0000313" key="2">
    <source>
        <dbReference type="Proteomes" id="UP000886808"/>
    </source>
</evidence>
<dbReference type="InterPro" id="IPR025906">
    <property type="entry name" value="YjfB_motility"/>
</dbReference>
<dbReference type="EMBL" id="DXIE01000020">
    <property type="protein sequence ID" value="HIV61752.1"/>
    <property type="molecule type" value="Genomic_DNA"/>
</dbReference>
<dbReference type="AlphaFoldDB" id="A0A9D1TH65"/>
<accession>A0A9D1TH65</accession>
<dbReference type="Proteomes" id="UP000886808">
    <property type="component" value="Unassembled WGS sequence"/>
</dbReference>
<name>A0A9D1TH65_9FIRM</name>
<dbReference type="Pfam" id="PF14070">
    <property type="entry name" value="YjfB_motility"/>
    <property type="match status" value="1"/>
</dbReference>
<organism evidence="1 2">
    <name type="scientific">Candidatus Butyricicoccus avistercoris</name>
    <dbReference type="NCBI Taxonomy" id="2838518"/>
    <lineage>
        <taxon>Bacteria</taxon>
        <taxon>Bacillati</taxon>
        <taxon>Bacillota</taxon>
        <taxon>Clostridia</taxon>
        <taxon>Eubacteriales</taxon>
        <taxon>Butyricicoccaceae</taxon>
        <taxon>Butyricicoccus</taxon>
    </lineage>
</organism>
<sequence>MSMVGNIAGMATGMSNAQLQYNVSLSVTKKAMDSQEVALQGLLEMMPQNPAGIGQNIDTYA</sequence>
<reference evidence="1" key="1">
    <citation type="journal article" date="2021" name="PeerJ">
        <title>Extensive microbial diversity within the chicken gut microbiome revealed by metagenomics and culture.</title>
        <authorList>
            <person name="Gilroy R."/>
            <person name="Ravi A."/>
            <person name="Getino M."/>
            <person name="Pursley I."/>
            <person name="Horton D.L."/>
            <person name="Alikhan N.F."/>
            <person name="Baker D."/>
            <person name="Gharbi K."/>
            <person name="Hall N."/>
            <person name="Watson M."/>
            <person name="Adriaenssens E.M."/>
            <person name="Foster-Nyarko E."/>
            <person name="Jarju S."/>
            <person name="Secka A."/>
            <person name="Antonio M."/>
            <person name="Oren A."/>
            <person name="Chaudhuri R.R."/>
            <person name="La Ragione R."/>
            <person name="Hildebrand F."/>
            <person name="Pallen M.J."/>
        </authorList>
    </citation>
    <scope>NUCLEOTIDE SEQUENCE</scope>
    <source>
        <strain evidence="1">CHK193-4272</strain>
    </source>
</reference>
<gene>
    <name evidence="1" type="ORF">H9746_02745</name>
</gene>
<evidence type="ECO:0000313" key="1">
    <source>
        <dbReference type="EMBL" id="HIV61752.1"/>
    </source>
</evidence>
<reference evidence="1" key="2">
    <citation type="submission" date="2021-04" db="EMBL/GenBank/DDBJ databases">
        <authorList>
            <person name="Gilroy R."/>
        </authorList>
    </citation>
    <scope>NUCLEOTIDE SEQUENCE</scope>
    <source>
        <strain evidence="1">CHK193-4272</strain>
    </source>
</reference>
<proteinExistence type="predicted"/>